<reference evidence="1 2" key="1">
    <citation type="submission" date="2017-05" db="EMBL/GenBank/DDBJ databases">
        <title>Comparative genomic and metabolic analysis of manganese-oxidizing mechanisms in Celeribater manganoxidans DY25T: its adaption to the environment of polymetallic nodule.</title>
        <authorList>
            <person name="Wang X."/>
        </authorList>
    </citation>
    <scope>NUCLEOTIDE SEQUENCE [LARGE SCALE GENOMIC DNA]</scope>
    <source>
        <strain evidence="1 2">DY25</strain>
    </source>
</reference>
<dbReference type="Proteomes" id="UP000219050">
    <property type="component" value="Chromosome"/>
</dbReference>
<dbReference type="InterPro" id="IPR036388">
    <property type="entry name" value="WH-like_DNA-bd_sf"/>
</dbReference>
<accession>A0A291LYZ5</accession>
<dbReference type="Pfam" id="PF13730">
    <property type="entry name" value="HTH_36"/>
    <property type="match status" value="1"/>
</dbReference>
<evidence type="ECO:0008006" key="3">
    <source>
        <dbReference type="Google" id="ProtNLM"/>
    </source>
</evidence>
<keyword evidence="2" id="KW-1185">Reference proteome</keyword>
<dbReference type="Gene3D" id="1.10.10.10">
    <property type="entry name" value="Winged helix-like DNA-binding domain superfamily/Winged helix DNA-binding domain"/>
    <property type="match status" value="1"/>
</dbReference>
<protein>
    <recommendedName>
        <fullName evidence="3">Helix-turn-helix domain-containing protein</fullName>
    </recommendedName>
</protein>
<organism evidence="1 2">
    <name type="scientific">Pacificitalea manganoxidans</name>
    <dbReference type="NCBI Taxonomy" id="1411902"/>
    <lineage>
        <taxon>Bacteria</taxon>
        <taxon>Pseudomonadati</taxon>
        <taxon>Pseudomonadota</taxon>
        <taxon>Alphaproteobacteria</taxon>
        <taxon>Rhodobacterales</taxon>
        <taxon>Paracoccaceae</taxon>
        <taxon>Pacificitalea</taxon>
    </lineage>
</organism>
<evidence type="ECO:0000313" key="1">
    <source>
        <dbReference type="EMBL" id="ATI41921.1"/>
    </source>
</evidence>
<dbReference type="OrthoDB" id="7864318at2"/>
<gene>
    <name evidence="1" type="ORF">CBW24_07840</name>
</gene>
<proteinExistence type="predicted"/>
<sequence>MSHKATKWIADIAPETLTHGEFRILFHLCDCHNPSMGCFPSQKYLRDVTGMSNGGLNKALAALEEKRLIRRERKHDAVLKQRLATHYLLGFEIDRAQEPTPLSGDGAISTFEGEPSPLSQQSHLHRGGVTIKEEPVKEPVKEPCADGAQDRNFEKTLGTFLKVYPRHGDRDRTEDALRAALGAGADPDQIIAAAKAYAIEQKGNAQRFIAYSENWLEQKRWERHRIPADQCADPSAVAELRAKNIRAGREWAVRDVSASYARDLIAQGLVTAEQCRGAGISL</sequence>
<dbReference type="InterPro" id="IPR036390">
    <property type="entry name" value="WH_DNA-bd_sf"/>
</dbReference>
<dbReference type="KEGG" id="cmag:CBW24_07840"/>
<dbReference type="EMBL" id="CP021404">
    <property type="protein sequence ID" value="ATI41921.1"/>
    <property type="molecule type" value="Genomic_DNA"/>
</dbReference>
<dbReference type="SUPFAM" id="SSF46785">
    <property type="entry name" value="Winged helix' DNA-binding domain"/>
    <property type="match status" value="1"/>
</dbReference>
<name>A0A291LYZ5_9RHOB</name>
<evidence type="ECO:0000313" key="2">
    <source>
        <dbReference type="Proteomes" id="UP000219050"/>
    </source>
</evidence>
<dbReference type="RefSeq" id="WP_097373228.1">
    <property type="nucleotide sequence ID" value="NZ_CP021404.1"/>
</dbReference>
<dbReference type="AlphaFoldDB" id="A0A291LYZ5"/>